<feature type="region of interest" description="Disordered" evidence="1">
    <location>
        <begin position="202"/>
        <end position="259"/>
    </location>
</feature>
<evidence type="ECO:0000313" key="4">
    <source>
        <dbReference type="Proteomes" id="UP000707071"/>
    </source>
</evidence>
<keyword evidence="2" id="KW-0472">Membrane</keyword>
<evidence type="ECO:0000256" key="2">
    <source>
        <dbReference type="SAM" id="Phobius"/>
    </source>
</evidence>
<gene>
    <name evidence="3" type="ORF">E4U09_006939</name>
</gene>
<dbReference type="EMBL" id="SRRH01000667">
    <property type="protein sequence ID" value="KAG6286020.1"/>
    <property type="molecule type" value="Genomic_DNA"/>
</dbReference>
<dbReference type="AlphaFoldDB" id="A0A9P7QAA3"/>
<reference evidence="3 4" key="1">
    <citation type="journal article" date="2020" name="bioRxiv">
        <title>Whole genome comparisons of ergot fungi reveals the divergence and evolution of species within the genus Claviceps are the result of varying mechanisms driving genome evolution and host range expansion.</title>
        <authorList>
            <person name="Wyka S.A."/>
            <person name="Mondo S.J."/>
            <person name="Liu M."/>
            <person name="Dettman J."/>
            <person name="Nalam V."/>
            <person name="Broders K.D."/>
        </authorList>
    </citation>
    <scope>NUCLEOTIDE SEQUENCE [LARGE SCALE GENOMIC DNA]</scope>
    <source>
        <strain evidence="3 4">Clav52</strain>
    </source>
</reference>
<organism evidence="3 4">
    <name type="scientific">Claviceps aff. purpurea</name>
    <dbReference type="NCBI Taxonomy" id="1967640"/>
    <lineage>
        <taxon>Eukaryota</taxon>
        <taxon>Fungi</taxon>
        <taxon>Dikarya</taxon>
        <taxon>Ascomycota</taxon>
        <taxon>Pezizomycotina</taxon>
        <taxon>Sordariomycetes</taxon>
        <taxon>Hypocreomycetidae</taxon>
        <taxon>Hypocreales</taxon>
        <taxon>Clavicipitaceae</taxon>
        <taxon>Claviceps</taxon>
    </lineage>
</organism>
<evidence type="ECO:0000256" key="1">
    <source>
        <dbReference type="SAM" id="MobiDB-lite"/>
    </source>
</evidence>
<dbReference type="Proteomes" id="UP000707071">
    <property type="component" value="Unassembled WGS sequence"/>
</dbReference>
<evidence type="ECO:0000313" key="3">
    <source>
        <dbReference type="EMBL" id="KAG6286020.1"/>
    </source>
</evidence>
<name>A0A9P7QAA3_9HYPO</name>
<keyword evidence="4" id="KW-1185">Reference proteome</keyword>
<feature type="compositionally biased region" description="Polar residues" evidence="1">
    <location>
        <begin position="240"/>
        <end position="251"/>
    </location>
</feature>
<feature type="transmembrane region" description="Helical" evidence="2">
    <location>
        <begin position="7"/>
        <end position="28"/>
    </location>
</feature>
<protein>
    <submittedName>
        <fullName evidence="3">Uncharacterized protein</fullName>
    </submittedName>
</protein>
<comment type="caution">
    <text evidence="3">The sequence shown here is derived from an EMBL/GenBank/DDBJ whole genome shotgun (WGS) entry which is preliminary data.</text>
</comment>
<accession>A0A9P7QAA3</accession>
<feature type="compositionally biased region" description="Polar residues" evidence="1">
    <location>
        <begin position="75"/>
        <end position="87"/>
    </location>
</feature>
<sequence>MALLNPVYAFVIPFLFFVTAPLALLAGITTTLTFGLLMSRVIIVSLDVALSFIPQSLARFTSRRRYIHLQDQMLPATSTNTTPGSNEDSARASFVDQQQPLLQSRRRRRASSITSILSTGGTTTPVGPVGDFGLGLIPSVGPDRDYEGLGGWRVGDEDDESWTTINSRMELPEGGFVVHHYRTASGGGATTPGDGAVLMMKTRRRSPEARAVTRTPSSPNSSRARTPSASRFQGRPAIGNSDSYFSFNPPSRGSKKPYT</sequence>
<keyword evidence="2" id="KW-0812">Transmembrane</keyword>
<feature type="compositionally biased region" description="Polar residues" evidence="1">
    <location>
        <begin position="214"/>
        <end position="231"/>
    </location>
</feature>
<feature type="region of interest" description="Disordered" evidence="1">
    <location>
        <begin position="75"/>
        <end position="97"/>
    </location>
</feature>
<proteinExistence type="predicted"/>
<keyword evidence="2" id="KW-1133">Transmembrane helix</keyword>